<dbReference type="GO" id="GO:0016579">
    <property type="term" value="P:protein deubiquitination"/>
    <property type="evidence" value="ECO:0007669"/>
    <property type="project" value="InterPro"/>
</dbReference>
<dbReference type="InterPro" id="IPR001394">
    <property type="entry name" value="Peptidase_C19_UCH"/>
</dbReference>
<dbReference type="Proteomes" id="UP000001542">
    <property type="component" value="Unassembled WGS sequence"/>
</dbReference>
<dbReference type="SMR" id="A2E6T5"/>
<accession>A2E6T5</accession>
<sequence>MNRVFTWELTSDDNSTYWEDNNHDLSLCLTYSRENGKKFVIDIEFIAGNPKNIYIEGRLYMQVPNNQYLEIGRLLPLFYNCKYPEHKEISTDKMLMFNPTNKYLFKYYITETRHPVPKGLENKHNLCYFNAAIQPLVNIPIFRKFIFDIPIGDRSLADNVVLSQLQRLFGLMQISPFQTHNINDLAASFGWGQDFKNYRADSIEFLDYFFDRLKILLLKYPESNRKFYDLINTVYSNDTQCIFQPIIRTTLKGKTLAESVQGFFNEENNTRRIEKLPMIFFVQLVYDDSLVRTFSYSTILDLKPYCSNQDQVAKYKLIGFIVYKAPHYQAIVVNESGPFNRWFNLSDEYVREIEKQTIINYNTPESGYVRLFIFARTSNYKEIMTEIPDSAVPKAIHDEKNMSISSYYFKNHKSFGYYTNEDLIEVCKSGSCKISEKFIHRVEVPEESNEYLKYLKEDLQKRGLDIDQDEISCWMTDRTNHLPLYKIISMVDYNQQVVFVIPNKSEPILQDETKTNRILFFILYSAITNDYKYMGFEFFHESSTLSDIRSRVSTLLNGCNTYRLFYKNNSYLEELLPESEQMVKDFVSKSFFYVQIYSDEERSASPIKSQPELDFIKIDDLCPCILSSVSMMKSAITINFVDFYGHTVPLAIPRTFTFQKLRKYVPKAFNSLISQNNEEKEDDEEKSVVTIDFMFKDPRIMRPCGLIIPPNYEVTHFPQNSTVFFSKQRLMQKHFLFIIEIVKDPFNPIFRRIQIMSGTDIGTIVNKFQEEEPGLVPDHRFYLLRKWNNTFSINTEKSKIRTEMTAIGKSSVLEIISLSHTPNEDEIVLRCFVCFYGLDGITTIPSSEPFCVIVNKTDGNSEIKTKISEHLQVKKDWEFKVALFEDGTILRVDDLAISLKNPQQYFIALRDPDAVYDNKPISYHMTYDCLKIYN</sequence>
<name>A2E6T5_TRIV3</name>
<evidence type="ECO:0000259" key="1">
    <source>
        <dbReference type="PROSITE" id="PS50235"/>
    </source>
</evidence>
<organism evidence="2 3">
    <name type="scientific">Trichomonas vaginalis (strain ATCC PRA-98 / G3)</name>
    <dbReference type="NCBI Taxonomy" id="412133"/>
    <lineage>
        <taxon>Eukaryota</taxon>
        <taxon>Metamonada</taxon>
        <taxon>Parabasalia</taxon>
        <taxon>Trichomonadida</taxon>
        <taxon>Trichomonadidae</taxon>
        <taxon>Trichomonas</taxon>
    </lineage>
</organism>
<keyword evidence="2" id="KW-0378">Hydrolase</keyword>
<evidence type="ECO:0000313" key="3">
    <source>
        <dbReference type="Proteomes" id="UP000001542"/>
    </source>
</evidence>
<dbReference type="InterPro" id="IPR038765">
    <property type="entry name" value="Papain-like_cys_pep_sf"/>
</dbReference>
<dbReference type="AlphaFoldDB" id="A2E6T5"/>
<dbReference type="Gene3D" id="3.90.70.10">
    <property type="entry name" value="Cysteine proteinases"/>
    <property type="match status" value="1"/>
</dbReference>
<dbReference type="InterPro" id="IPR028889">
    <property type="entry name" value="USP"/>
</dbReference>
<proteinExistence type="predicted"/>
<dbReference type="VEuPathDB" id="TrichDB:TVAGG3_0779050"/>
<dbReference type="InterPro" id="IPR050164">
    <property type="entry name" value="Peptidase_C19"/>
</dbReference>
<reference evidence="2" key="2">
    <citation type="journal article" date="2007" name="Science">
        <title>Draft genome sequence of the sexually transmitted pathogen Trichomonas vaginalis.</title>
        <authorList>
            <person name="Carlton J.M."/>
            <person name="Hirt R.P."/>
            <person name="Silva J.C."/>
            <person name="Delcher A.L."/>
            <person name="Schatz M."/>
            <person name="Zhao Q."/>
            <person name="Wortman J.R."/>
            <person name="Bidwell S.L."/>
            <person name="Alsmark U.C.M."/>
            <person name="Besteiro S."/>
            <person name="Sicheritz-Ponten T."/>
            <person name="Noel C.J."/>
            <person name="Dacks J.B."/>
            <person name="Foster P.G."/>
            <person name="Simillion C."/>
            <person name="Van de Peer Y."/>
            <person name="Miranda-Saavedra D."/>
            <person name="Barton G.J."/>
            <person name="Westrop G.D."/>
            <person name="Mueller S."/>
            <person name="Dessi D."/>
            <person name="Fiori P.L."/>
            <person name="Ren Q."/>
            <person name="Paulsen I."/>
            <person name="Zhang H."/>
            <person name="Bastida-Corcuera F.D."/>
            <person name="Simoes-Barbosa A."/>
            <person name="Brown M.T."/>
            <person name="Hayes R.D."/>
            <person name="Mukherjee M."/>
            <person name="Okumura C.Y."/>
            <person name="Schneider R."/>
            <person name="Smith A.J."/>
            <person name="Vanacova S."/>
            <person name="Villalvazo M."/>
            <person name="Haas B.J."/>
            <person name="Pertea M."/>
            <person name="Feldblyum T.V."/>
            <person name="Utterback T.R."/>
            <person name="Shu C.L."/>
            <person name="Osoegawa K."/>
            <person name="de Jong P.J."/>
            <person name="Hrdy I."/>
            <person name="Horvathova L."/>
            <person name="Zubacova Z."/>
            <person name="Dolezal P."/>
            <person name="Malik S.B."/>
            <person name="Logsdon J.M. Jr."/>
            <person name="Henze K."/>
            <person name="Gupta A."/>
            <person name="Wang C.C."/>
            <person name="Dunne R.L."/>
            <person name="Upcroft J.A."/>
            <person name="Upcroft P."/>
            <person name="White O."/>
            <person name="Salzberg S.L."/>
            <person name="Tang P."/>
            <person name="Chiu C.-H."/>
            <person name="Lee Y.-S."/>
            <person name="Embley T.M."/>
            <person name="Coombs G.H."/>
            <person name="Mottram J.C."/>
            <person name="Tachezy J."/>
            <person name="Fraser-Liggett C.M."/>
            <person name="Johnson P.J."/>
        </authorList>
    </citation>
    <scope>NUCLEOTIDE SEQUENCE [LARGE SCALE GENOMIC DNA]</scope>
    <source>
        <strain evidence="2">G3</strain>
    </source>
</reference>
<evidence type="ECO:0000313" key="2">
    <source>
        <dbReference type="EMBL" id="EAY11679.1"/>
    </source>
</evidence>
<dbReference type="GO" id="GO:0004843">
    <property type="term" value="F:cysteine-type deubiquitinase activity"/>
    <property type="evidence" value="ECO:0007669"/>
    <property type="project" value="InterPro"/>
</dbReference>
<protein>
    <submittedName>
        <fullName evidence="2">Clan CA, family C19, ubiquitin hydrolase-like cysteine peptidase</fullName>
    </submittedName>
</protein>
<dbReference type="InParanoid" id="A2E6T5"/>
<keyword evidence="3" id="KW-1185">Reference proteome</keyword>
<dbReference type="STRING" id="5722.A2E6T5"/>
<feature type="domain" description="USP" evidence="1">
    <location>
        <begin position="118"/>
        <end position="375"/>
    </location>
</feature>
<dbReference type="RefSeq" id="XP_001323902.1">
    <property type="nucleotide sequence ID" value="XM_001323867.1"/>
</dbReference>
<dbReference type="PANTHER" id="PTHR24006">
    <property type="entry name" value="UBIQUITIN CARBOXYL-TERMINAL HYDROLASE"/>
    <property type="match status" value="1"/>
</dbReference>
<dbReference type="SUPFAM" id="SSF54001">
    <property type="entry name" value="Cysteine proteinases"/>
    <property type="match status" value="1"/>
</dbReference>
<dbReference type="Pfam" id="PF00443">
    <property type="entry name" value="UCH"/>
    <property type="match status" value="1"/>
</dbReference>
<dbReference type="PROSITE" id="PS50235">
    <property type="entry name" value="USP_3"/>
    <property type="match status" value="1"/>
</dbReference>
<gene>
    <name evidence="2" type="ORF">TVAG_159060</name>
</gene>
<dbReference type="EMBL" id="DS113315">
    <property type="protein sequence ID" value="EAY11679.1"/>
    <property type="molecule type" value="Genomic_DNA"/>
</dbReference>
<reference evidence="2" key="1">
    <citation type="submission" date="2006-10" db="EMBL/GenBank/DDBJ databases">
        <authorList>
            <person name="Amadeo P."/>
            <person name="Zhao Q."/>
            <person name="Wortman J."/>
            <person name="Fraser-Liggett C."/>
            <person name="Carlton J."/>
        </authorList>
    </citation>
    <scope>NUCLEOTIDE SEQUENCE</scope>
    <source>
        <strain evidence="2">G3</strain>
    </source>
</reference>
<dbReference type="VEuPathDB" id="TrichDB:TVAG_159060"/>
<dbReference type="KEGG" id="tva:4769633"/>